<evidence type="ECO:0000313" key="3">
    <source>
        <dbReference type="Proteomes" id="UP000269265"/>
    </source>
</evidence>
<organism evidence="2 3">
    <name type="scientific">Aquabacterium soli</name>
    <dbReference type="NCBI Taxonomy" id="2493092"/>
    <lineage>
        <taxon>Bacteria</taxon>
        <taxon>Pseudomonadati</taxon>
        <taxon>Pseudomonadota</taxon>
        <taxon>Betaproteobacteria</taxon>
        <taxon>Burkholderiales</taxon>
        <taxon>Aquabacterium</taxon>
    </lineage>
</organism>
<gene>
    <name evidence="2" type="primary">imuA</name>
    <name evidence="2" type="ORF">EIP75_22115</name>
</gene>
<dbReference type="Proteomes" id="UP000269265">
    <property type="component" value="Unassembled WGS sequence"/>
</dbReference>
<sequence>MWRGSELGSRLDPVQPTGWDSLDQELPGGGWPTRSVTEVLTAQPAVLEWRLLGHALKVMTSKGAQVVAVGTPRAPHLPGLLHEGLSERQFIWIQADAPAERLWVTEQLIKSNAVGAVLAWLPQARQEQIRRLQVCAQGFEGLAILFRASAARREASAAPLRLSATVGLDWELQVEVFKRRGPAHEGQVLLPSIPGGLSPVLTPRLMKPSVLINREAPDVVGRPAVTSRQRATA</sequence>
<keyword evidence="3" id="KW-1185">Reference proteome</keyword>
<feature type="region of interest" description="Disordered" evidence="1">
    <location>
        <begin position="1"/>
        <end position="29"/>
    </location>
</feature>
<evidence type="ECO:0000313" key="2">
    <source>
        <dbReference type="EMBL" id="RRS01099.1"/>
    </source>
</evidence>
<dbReference type="InterPro" id="IPR027417">
    <property type="entry name" value="P-loop_NTPase"/>
</dbReference>
<protein>
    <submittedName>
        <fullName evidence="2">Translesion DNA synthesis-associated protein ImuA</fullName>
    </submittedName>
</protein>
<name>A0A426V2G4_9BURK</name>
<reference evidence="2 3" key="1">
    <citation type="submission" date="2018-12" db="EMBL/GenBank/DDBJ databases">
        <title>The whole draft genome of Aquabacterium sp. SJQ9.</title>
        <authorList>
            <person name="Sun L."/>
            <person name="Gao X."/>
            <person name="Chen W."/>
            <person name="Huang K."/>
        </authorList>
    </citation>
    <scope>NUCLEOTIDE SEQUENCE [LARGE SCALE GENOMIC DNA]</scope>
    <source>
        <strain evidence="2 3">SJQ9</strain>
    </source>
</reference>
<dbReference type="OrthoDB" id="9811176at2"/>
<dbReference type="EMBL" id="RSED01000028">
    <property type="protein sequence ID" value="RRS01099.1"/>
    <property type="molecule type" value="Genomic_DNA"/>
</dbReference>
<dbReference type="Gene3D" id="3.40.50.300">
    <property type="entry name" value="P-loop containing nucleotide triphosphate hydrolases"/>
    <property type="match status" value="1"/>
</dbReference>
<comment type="caution">
    <text evidence="2">The sequence shown here is derived from an EMBL/GenBank/DDBJ whole genome shotgun (WGS) entry which is preliminary data.</text>
</comment>
<proteinExistence type="predicted"/>
<dbReference type="SUPFAM" id="SSF52540">
    <property type="entry name" value="P-loop containing nucleoside triphosphate hydrolases"/>
    <property type="match status" value="1"/>
</dbReference>
<dbReference type="NCBIfam" id="NF033429">
    <property type="entry name" value="ImuA_translesion"/>
    <property type="match status" value="1"/>
</dbReference>
<evidence type="ECO:0000256" key="1">
    <source>
        <dbReference type="SAM" id="MobiDB-lite"/>
    </source>
</evidence>
<accession>A0A426V2G4</accession>
<dbReference type="InterPro" id="IPR017166">
    <property type="entry name" value="UCP037290"/>
</dbReference>
<dbReference type="AlphaFoldDB" id="A0A426V2G4"/>
<dbReference type="InterPro" id="IPR047610">
    <property type="entry name" value="ImuA_translesion"/>
</dbReference>
<dbReference type="PIRSF" id="PIRSF037290">
    <property type="entry name" value="UCP037290"/>
    <property type="match status" value="1"/>
</dbReference>